<evidence type="ECO:0000313" key="4">
    <source>
        <dbReference type="Proteomes" id="UP001230051"/>
    </source>
</evidence>
<dbReference type="PANTHER" id="PTHR28498:SF1">
    <property type="entry name" value="ZINC FINGER SWIM DOMAIN-CONTAINING PROTEIN 7"/>
    <property type="match status" value="1"/>
</dbReference>
<name>A0AAD8CUI9_ACIOX</name>
<dbReference type="AlphaFoldDB" id="A0AAD8CUI9"/>
<gene>
    <name evidence="3" type="primary">zswim7</name>
    <name evidence="3" type="ORF">AOXY_G25133</name>
</gene>
<dbReference type="PROSITE" id="PS50966">
    <property type="entry name" value="ZF_SWIM"/>
    <property type="match status" value="1"/>
</dbReference>
<dbReference type="GO" id="GO:0097196">
    <property type="term" value="C:Shu complex"/>
    <property type="evidence" value="ECO:0007669"/>
    <property type="project" value="TreeGrafter"/>
</dbReference>
<dbReference type="GO" id="GO:0000724">
    <property type="term" value="P:double-strand break repair via homologous recombination"/>
    <property type="evidence" value="ECO:0007669"/>
    <property type="project" value="TreeGrafter"/>
</dbReference>
<reference evidence="3" key="1">
    <citation type="submission" date="2022-02" db="EMBL/GenBank/DDBJ databases">
        <title>Atlantic sturgeon de novo genome assembly.</title>
        <authorList>
            <person name="Stock M."/>
            <person name="Klopp C."/>
            <person name="Guiguen Y."/>
            <person name="Cabau C."/>
            <person name="Parinello H."/>
            <person name="Santidrian Yebra-Pimentel E."/>
            <person name="Kuhl H."/>
            <person name="Dirks R.P."/>
            <person name="Guessner J."/>
            <person name="Wuertz S."/>
            <person name="Du K."/>
            <person name="Schartl M."/>
        </authorList>
    </citation>
    <scope>NUCLEOTIDE SEQUENCE</scope>
    <source>
        <strain evidence="3">STURGEONOMICS-FGT-2020</strain>
        <tissue evidence="3">Whole blood</tissue>
    </source>
</reference>
<organism evidence="3 4">
    <name type="scientific">Acipenser oxyrinchus oxyrinchus</name>
    <dbReference type="NCBI Taxonomy" id="40147"/>
    <lineage>
        <taxon>Eukaryota</taxon>
        <taxon>Metazoa</taxon>
        <taxon>Chordata</taxon>
        <taxon>Craniata</taxon>
        <taxon>Vertebrata</taxon>
        <taxon>Euteleostomi</taxon>
        <taxon>Actinopterygii</taxon>
        <taxon>Chondrostei</taxon>
        <taxon>Acipenseriformes</taxon>
        <taxon>Acipenseridae</taxon>
        <taxon>Acipenser</taxon>
    </lineage>
</organism>
<evidence type="ECO:0000259" key="2">
    <source>
        <dbReference type="PROSITE" id="PS50966"/>
    </source>
</evidence>
<sequence length="153" mass="17139">MNRLQWVINVTEESTHNKHTGADFLCLNIATCYNYISNYFAFSRLKFVFGPSALHALDLVDQRSVTCVTSPSGRRVFQAMGSSGRSYTCYSSCHYCPCPAFAFCVLRRNDSLLCKHILATYLSQAMGLCQELALSDQQLTDILLEKTGEKVEA</sequence>
<evidence type="ECO:0000256" key="1">
    <source>
        <dbReference type="PROSITE-ProRule" id="PRU00325"/>
    </source>
</evidence>
<keyword evidence="1" id="KW-0479">Metal-binding</keyword>
<dbReference type="Proteomes" id="UP001230051">
    <property type="component" value="Unassembled WGS sequence"/>
</dbReference>
<comment type="caution">
    <text evidence="3">The sequence shown here is derived from an EMBL/GenBank/DDBJ whole genome shotgun (WGS) entry which is preliminary data.</text>
</comment>
<dbReference type="InterPro" id="IPR007527">
    <property type="entry name" value="Znf_SWIM"/>
</dbReference>
<protein>
    <submittedName>
        <fullName evidence="3">Zinc finger SWIM domain-containing protein 7-like isoform X1</fullName>
    </submittedName>
</protein>
<feature type="domain" description="SWIM-type" evidence="2">
    <location>
        <begin position="87"/>
        <end position="125"/>
    </location>
</feature>
<proteinExistence type="predicted"/>
<dbReference type="EMBL" id="JAGXEW010000026">
    <property type="protein sequence ID" value="KAK1157450.1"/>
    <property type="molecule type" value="Genomic_DNA"/>
</dbReference>
<keyword evidence="1" id="KW-0863">Zinc-finger</keyword>
<dbReference type="PANTHER" id="PTHR28498">
    <property type="entry name" value="ZINC FINGER SWIM DOMAIN-CONTAINING PROTEIN 7"/>
    <property type="match status" value="1"/>
</dbReference>
<evidence type="ECO:0000313" key="3">
    <source>
        <dbReference type="EMBL" id="KAK1157450.1"/>
    </source>
</evidence>
<accession>A0AAD8CUI9</accession>
<keyword evidence="1" id="KW-0862">Zinc</keyword>
<dbReference type="GO" id="GO:0008270">
    <property type="term" value="F:zinc ion binding"/>
    <property type="evidence" value="ECO:0007669"/>
    <property type="project" value="UniProtKB-KW"/>
</dbReference>
<keyword evidence="4" id="KW-1185">Reference proteome</keyword>